<evidence type="ECO:0000313" key="2">
    <source>
        <dbReference type="EMBL" id="MPC26049.1"/>
    </source>
</evidence>
<keyword evidence="1" id="KW-1133">Transmembrane helix</keyword>
<keyword evidence="1" id="KW-0472">Membrane</keyword>
<protein>
    <submittedName>
        <fullName evidence="2">Uncharacterized protein</fullName>
    </submittedName>
</protein>
<feature type="transmembrane region" description="Helical" evidence="1">
    <location>
        <begin position="51"/>
        <end position="70"/>
    </location>
</feature>
<keyword evidence="1" id="KW-0812">Transmembrane</keyword>
<dbReference type="InterPro" id="IPR036259">
    <property type="entry name" value="MFS_trans_sf"/>
</dbReference>
<dbReference type="SUPFAM" id="SSF103473">
    <property type="entry name" value="MFS general substrate transporter"/>
    <property type="match status" value="1"/>
</dbReference>
<dbReference type="OrthoDB" id="5296287at2759"/>
<proteinExistence type="predicted"/>
<evidence type="ECO:0000256" key="1">
    <source>
        <dbReference type="SAM" id="Phobius"/>
    </source>
</evidence>
<name>A0A5B7DY57_PORTR</name>
<gene>
    <name evidence="2" type="ORF">E2C01_019178</name>
</gene>
<reference evidence="2 3" key="1">
    <citation type="submission" date="2019-05" db="EMBL/GenBank/DDBJ databases">
        <title>Another draft genome of Portunus trituberculatus and its Hox gene families provides insights of decapod evolution.</title>
        <authorList>
            <person name="Jeong J.-H."/>
            <person name="Song I."/>
            <person name="Kim S."/>
            <person name="Choi T."/>
            <person name="Kim D."/>
            <person name="Ryu S."/>
            <person name="Kim W."/>
        </authorList>
    </citation>
    <scope>NUCLEOTIDE SEQUENCE [LARGE SCALE GENOMIC DNA]</scope>
    <source>
        <tissue evidence="2">Muscle</tissue>
    </source>
</reference>
<dbReference type="EMBL" id="VSRR010001548">
    <property type="protein sequence ID" value="MPC26049.1"/>
    <property type="molecule type" value="Genomic_DNA"/>
</dbReference>
<accession>A0A5B7DY57</accession>
<evidence type="ECO:0000313" key="3">
    <source>
        <dbReference type="Proteomes" id="UP000324222"/>
    </source>
</evidence>
<feature type="transmembrane region" description="Helical" evidence="1">
    <location>
        <begin position="24"/>
        <end position="44"/>
    </location>
</feature>
<comment type="caution">
    <text evidence="2">The sequence shown here is derived from an EMBL/GenBank/DDBJ whole genome shotgun (WGS) entry which is preliminary data.</text>
</comment>
<dbReference type="AlphaFoldDB" id="A0A5B7DY57"/>
<organism evidence="2 3">
    <name type="scientific">Portunus trituberculatus</name>
    <name type="common">Swimming crab</name>
    <name type="synonym">Neptunus trituberculatus</name>
    <dbReference type="NCBI Taxonomy" id="210409"/>
    <lineage>
        <taxon>Eukaryota</taxon>
        <taxon>Metazoa</taxon>
        <taxon>Ecdysozoa</taxon>
        <taxon>Arthropoda</taxon>
        <taxon>Crustacea</taxon>
        <taxon>Multicrustacea</taxon>
        <taxon>Malacostraca</taxon>
        <taxon>Eumalacostraca</taxon>
        <taxon>Eucarida</taxon>
        <taxon>Decapoda</taxon>
        <taxon>Pleocyemata</taxon>
        <taxon>Brachyura</taxon>
        <taxon>Eubrachyura</taxon>
        <taxon>Portunoidea</taxon>
        <taxon>Portunidae</taxon>
        <taxon>Portuninae</taxon>
        <taxon>Portunus</taxon>
    </lineage>
</organism>
<keyword evidence="3" id="KW-1185">Reference proteome</keyword>
<sequence length="74" mass="8034">MSITEHSIPRVSRYNFATNARAELYVGLVGVMEAVALFLVMPVTQRIGRRLVLGGGPFICCLLLLANLFLPEGG</sequence>
<dbReference type="Proteomes" id="UP000324222">
    <property type="component" value="Unassembled WGS sequence"/>
</dbReference>